<evidence type="ECO:0000256" key="1">
    <source>
        <dbReference type="ARBA" id="ARBA00007227"/>
    </source>
</evidence>
<comment type="similarity">
    <text evidence="1">Belongs to the short-chain fatty acyl-CoA assimilation regulator (ScfR) family.</text>
</comment>
<dbReference type="PROSITE" id="PS50943">
    <property type="entry name" value="HTH_CROC1"/>
    <property type="match status" value="1"/>
</dbReference>
<accession>A0AB94IQV0</accession>
<evidence type="ECO:0000259" key="2">
    <source>
        <dbReference type="PROSITE" id="PS50943"/>
    </source>
</evidence>
<evidence type="ECO:0000313" key="4">
    <source>
        <dbReference type="Proteomes" id="UP000018877"/>
    </source>
</evidence>
<dbReference type="InterPro" id="IPR010359">
    <property type="entry name" value="IrrE_HExxH"/>
</dbReference>
<dbReference type="Pfam" id="PF01381">
    <property type="entry name" value="HTH_3"/>
    <property type="match status" value="1"/>
</dbReference>
<sequence length="385" mass="44488">MPNSINERIKNRRKELHMSQADLANQVGLKPPAISQYESGARRPSYEALRKLSFALKVSTEYLVSGINTEQTQSPLEHDDRVMLRIVNSLSQQNKEKLVEYATFLATGRKVKIDALFETPSEYAKYYLEEKIEHSLPIDIYRLAKDLGIRIFEDDLDEGEGILIQIDHPIILLDRKIPYETRRKFTLALLIGHYILPWHLKSSYISRKYDKNTKHNEEIKQGKHEETLFGHSTLLTEEVEEMEANQFAFNLLMPAKDLKSDIIDKNDTMEKLKELADKKYNVSLFVLLNRLVDFADEIYSVVQSQDSKIIKSFPGKRSLISFGEIDSRSKAASFFNNPSVKEEIRKGEVPASCWFNDAVENEMVFEQSIFNPKMGRVLTLLTFKK</sequence>
<dbReference type="EMBL" id="ALAN01000054">
    <property type="protein sequence ID" value="ETI69416.1"/>
    <property type="molecule type" value="Genomic_DNA"/>
</dbReference>
<dbReference type="Proteomes" id="UP000018877">
    <property type="component" value="Unassembled WGS sequence"/>
</dbReference>
<dbReference type="SUPFAM" id="SSF47413">
    <property type="entry name" value="lambda repressor-like DNA-binding domains"/>
    <property type="match status" value="1"/>
</dbReference>
<keyword evidence="4" id="KW-1185">Reference proteome</keyword>
<dbReference type="InterPro" id="IPR010982">
    <property type="entry name" value="Lambda_DNA-bd_dom_sf"/>
</dbReference>
<feature type="domain" description="HTH cro/C1-type" evidence="2">
    <location>
        <begin position="9"/>
        <end position="63"/>
    </location>
</feature>
<dbReference type="SMART" id="SM00530">
    <property type="entry name" value="HTH_XRE"/>
    <property type="match status" value="1"/>
</dbReference>
<dbReference type="InterPro" id="IPR052345">
    <property type="entry name" value="Rad_response_metalloprotease"/>
</dbReference>
<dbReference type="AlphaFoldDB" id="A0AB94IQV0"/>
<reference evidence="3 4" key="1">
    <citation type="journal article" date="2014" name="Environ. Microbiol.">
        <title>The nitrate-ammonifying and nosZ-carrying bacterium Bacillus vireti is a potent source and sink for nitric and nitrous oxide under high nitrate conditions.</title>
        <authorList>
            <person name="Mania D."/>
            <person name="Heylen K."/>
            <person name="van Spanning R.J."/>
            <person name="Frostegard A."/>
        </authorList>
    </citation>
    <scope>NUCLEOTIDE SEQUENCE [LARGE SCALE GENOMIC DNA]</scope>
    <source>
        <strain evidence="3 4">LMG 21834</strain>
    </source>
</reference>
<dbReference type="PANTHER" id="PTHR43236:SF1">
    <property type="entry name" value="BLL7220 PROTEIN"/>
    <property type="match status" value="1"/>
</dbReference>
<proteinExistence type="inferred from homology"/>
<dbReference type="GO" id="GO:0003677">
    <property type="term" value="F:DNA binding"/>
    <property type="evidence" value="ECO:0007669"/>
    <property type="project" value="InterPro"/>
</dbReference>
<organism evidence="3 4">
    <name type="scientific">Neobacillus vireti LMG 21834</name>
    <dbReference type="NCBI Taxonomy" id="1131730"/>
    <lineage>
        <taxon>Bacteria</taxon>
        <taxon>Bacillati</taxon>
        <taxon>Bacillota</taxon>
        <taxon>Bacilli</taxon>
        <taxon>Bacillales</taxon>
        <taxon>Bacillaceae</taxon>
        <taxon>Neobacillus</taxon>
    </lineage>
</organism>
<gene>
    <name evidence="3" type="ORF">BAVI_07546</name>
</gene>
<protein>
    <submittedName>
        <fullName evidence="3">XRE family transcriptional regulator</fullName>
    </submittedName>
</protein>
<name>A0AB94IQV0_9BACI</name>
<dbReference type="Pfam" id="PF06114">
    <property type="entry name" value="Peptidase_M78"/>
    <property type="match status" value="1"/>
</dbReference>
<dbReference type="Gene3D" id="1.10.260.40">
    <property type="entry name" value="lambda repressor-like DNA-binding domains"/>
    <property type="match status" value="1"/>
</dbReference>
<comment type="caution">
    <text evidence="3">The sequence shown here is derived from an EMBL/GenBank/DDBJ whole genome shotgun (WGS) entry which is preliminary data.</text>
</comment>
<dbReference type="InterPro" id="IPR001387">
    <property type="entry name" value="Cro/C1-type_HTH"/>
</dbReference>
<dbReference type="PANTHER" id="PTHR43236">
    <property type="entry name" value="ANTITOXIN HIGA1"/>
    <property type="match status" value="1"/>
</dbReference>
<dbReference type="Gene3D" id="1.10.10.2910">
    <property type="match status" value="1"/>
</dbReference>
<evidence type="ECO:0000313" key="3">
    <source>
        <dbReference type="EMBL" id="ETI69416.1"/>
    </source>
</evidence>
<dbReference type="CDD" id="cd00093">
    <property type="entry name" value="HTH_XRE"/>
    <property type="match status" value="1"/>
</dbReference>